<evidence type="ECO:0000313" key="1">
    <source>
        <dbReference type="EMBL" id="EWM20283.1"/>
    </source>
</evidence>
<sequence length="102" mass="11834">MVKKAMFARRPRCIGAFVGRTPWSRTLPSTLLQWFQYKSTNRASLQVRPVENVELRTFMHHKGEVVLSLSTFRGILNFSQERALILPEHFLMGRAVFAQERG</sequence>
<keyword evidence="2" id="KW-1185">Reference proteome</keyword>
<accession>W7T9U1</accession>
<organism evidence="1 2">
    <name type="scientific">Nannochloropsis gaditana</name>
    <dbReference type="NCBI Taxonomy" id="72520"/>
    <lineage>
        <taxon>Eukaryota</taxon>
        <taxon>Sar</taxon>
        <taxon>Stramenopiles</taxon>
        <taxon>Ochrophyta</taxon>
        <taxon>Eustigmatophyceae</taxon>
        <taxon>Eustigmatales</taxon>
        <taxon>Monodopsidaceae</taxon>
        <taxon>Nannochloropsis</taxon>
    </lineage>
</organism>
<proteinExistence type="predicted"/>
<comment type="caution">
    <text evidence="1">The sequence shown here is derived from an EMBL/GenBank/DDBJ whole genome shotgun (WGS) entry which is preliminary data.</text>
</comment>
<dbReference type="AlphaFoldDB" id="W7T9U1"/>
<gene>
    <name evidence="1" type="ORF">Naga_100858g3</name>
</gene>
<dbReference type="Proteomes" id="UP000019335">
    <property type="component" value="Unassembled WGS sequence"/>
</dbReference>
<dbReference type="EMBL" id="AZIL01003240">
    <property type="protein sequence ID" value="EWM20283.1"/>
    <property type="molecule type" value="Genomic_DNA"/>
</dbReference>
<reference evidence="1 2" key="1">
    <citation type="journal article" date="2014" name="Mol. Plant">
        <title>Chromosome Scale Genome Assembly and Transcriptome Profiling of Nannochloropsis gaditana in Nitrogen Depletion.</title>
        <authorList>
            <person name="Corteggiani Carpinelli E."/>
            <person name="Telatin A."/>
            <person name="Vitulo N."/>
            <person name="Forcato C."/>
            <person name="D'Angelo M."/>
            <person name="Schiavon R."/>
            <person name="Vezzi A."/>
            <person name="Giacometti G.M."/>
            <person name="Morosinotto T."/>
            <person name="Valle G."/>
        </authorList>
    </citation>
    <scope>NUCLEOTIDE SEQUENCE [LARGE SCALE GENOMIC DNA]</scope>
    <source>
        <strain evidence="1 2">B-31</strain>
    </source>
</reference>
<evidence type="ECO:0000313" key="2">
    <source>
        <dbReference type="Proteomes" id="UP000019335"/>
    </source>
</evidence>
<protein>
    <submittedName>
        <fullName evidence="1">Uncharacterized protein</fullName>
    </submittedName>
</protein>
<name>W7T9U1_9STRA</name>